<keyword evidence="1" id="KW-0479">Metal-binding</keyword>
<dbReference type="GO" id="GO:0008270">
    <property type="term" value="F:zinc ion binding"/>
    <property type="evidence" value="ECO:0007669"/>
    <property type="project" value="UniProtKB-KW"/>
</dbReference>
<evidence type="ECO:0000256" key="2">
    <source>
        <dbReference type="ARBA" id="ARBA00022771"/>
    </source>
</evidence>
<evidence type="ECO:0000256" key="3">
    <source>
        <dbReference type="ARBA" id="ARBA00022833"/>
    </source>
</evidence>
<dbReference type="PROSITE" id="PS50865">
    <property type="entry name" value="ZF_MYND_2"/>
    <property type="match status" value="1"/>
</dbReference>
<protein>
    <submittedName>
        <fullName evidence="6">MYND finger containing protein</fullName>
    </submittedName>
</protein>
<sequence length="945" mass="99103">MWQAAPFLRGGTPTTTLSELVEVLSSASPSYSRWRCVACYPRRWCHDAVANDLTAPVFFFLFGAREERRLVTATAAADGAGSSIGSAWHLLYRSVVSDGAVPAETFASGDGTGMNDGGGGGGGIGALRVLLREVPAGLLPSRGLEWYSVARGIAYECMGLLSATVFTRTLVPALCDVLGKCWRPLAHGAEDAGVDRAPHTPSHFAAHYVVDGGSVEVVHLLVEGRCTSASAAAPPASPVHLAFVTEVVDAAVQWMCAGQKVATDASAPSITETGWHILYPLMSSLRACLYTSLFLADGARGGETAQLRIADADVQALSGLARLRAERDAGAAEWRRQVGQYVAFTLPAAHGCVGAADERPFQHVLLLQRPIVAKTPIGVDNRDTGPLTPQPIGAELHLFQDRGDIHYTLEQLGNRANVRFCMEDALHDDGELLVQLTPVEGVPFSDLEAYFTLVPAASAARASGAAAQCAGSCCAAVVPRAVFRRPTGRVSKANPVAHALPEVEVMAPTTAMLHAAAAALECVSAELEEVPRRTDAGAAPVPGYTLRMPAVDFSALPERKCGWCGRRREVLQRCGGCKAVSYCSKRHQALDWKEGVHKAECKLWRRARELQESVVAPWAAAFRARSRAAARTGHGWSCAATLVQFLVDVNASGAVTPASPSSSSPGDAVVSVHVAGDIGADCVDAFVRSFADDADLRHALAACAEGRQYRVLVCSPTLAPEQRGVVWAVGRSEEKTLWQTPATGVLGDAWHCEGANAASTHPASALALLRLCGTPYHALERHRGSGDAEHPRAVLFFGPANGDGCTYLTAALEVFAGHDVGLTPLRLVDSSYVGALRTRAALAARVANSELCPANVKRRVAALVATACKAEAPVEVSSSGGGDPASARDSFVVRFNADGAAPPAPAADVASTRPASGPTSAATASCAVMPVSNCFLWDVMPADCS</sequence>
<keyword evidence="2 4" id="KW-0863">Zinc-finger</keyword>
<keyword evidence="3" id="KW-0862">Zinc</keyword>
<evidence type="ECO:0000313" key="7">
    <source>
        <dbReference type="Proteomes" id="UP001430356"/>
    </source>
</evidence>
<proteinExistence type="predicted"/>
<dbReference type="Gene3D" id="6.10.140.2220">
    <property type="match status" value="1"/>
</dbReference>
<dbReference type="SUPFAM" id="SSF144232">
    <property type="entry name" value="HIT/MYND zinc finger-like"/>
    <property type="match status" value="1"/>
</dbReference>
<dbReference type="Proteomes" id="UP001430356">
    <property type="component" value="Unassembled WGS sequence"/>
</dbReference>
<gene>
    <name evidence="6" type="ORF">NESM_000199000</name>
</gene>
<dbReference type="InterPro" id="IPR002893">
    <property type="entry name" value="Znf_MYND"/>
</dbReference>
<comment type="caution">
    <text evidence="6">The sequence shown here is derived from an EMBL/GenBank/DDBJ whole genome shotgun (WGS) entry which is preliminary data.</text>
</comment>
<evidence type="ECO:0000259" key="5">
    <source>
        <dbReference type="PROSITE" id="PS50865"/>
    </source>
</evidence>
<evidence type="ECO:0000313" key="6">
    <source>
        <dbReference type="EMBL" id="KAK7201366.1"/>
    </source>
</evidence>
<evidence type="ECO:0000256" key="1">
    <source>
        <dbReference type="ARBA" id="ARBA00022723"/>
    </source>
</evidence>
<organism evidence="6 7">
    <name type="scientific">Novymonas esmeraldas</name>
    <dbReference type="NCBI Taxonomy" id="1808958"/>
    <lineage>
        <taxon>Eukaryota</taxon>
        <taxon>Discoba</taxon>
        <taxon>Euglenozoa</taxon>
        <taxon>Kinetoplastea</taxon>
        <taxon>Metakinetoplastina</taxon>
        <taxon>Trypanosomatida</taxon>
        <taxon>Trypanosomatidae</taxon>
        <taxon>Novymonas</taxon>
    </lineage>
</organism>
<name>A0AAW0F6T9_9TRYP</name>
<dbReference type="Pfam" id="PF01753">
    <property type="entry name" value="zf-MYND"/>
    <property type="match status" value="1"/>
</dbReference>
<dbReference type="EMBL" id="JAECZO010000014">
    <property type="protein sequence ID" value="KAK7201366.1"/>
    <property type="molecule type" value="Genomic_DNA"/>
</dbReference>
<reference evidence="6 7" key="1">
    <citation type="journal article" date="2021" name="MBio">
        <title>A New Model Trypanosomatid, Novymonas esmeraldas: Genomic Perception of Its 'Candidatus Pandoraea novymonadis' Endosymbiont.</title>
        <authorList>
            <person name="Zakharova A."/>
            <person name="Saura A."/>
            <person name="Butenko A."/>
            <person name="Podesvova L."/>
            <person name="Warmusova S."/>
            <person name="Kostygov A.Y."/>
            <person name="Nenarokova A."/>
            <person name="Lukes J."/>
            <person name="Opperdoes F.R."/>
            <person name="Yurchenko V."/>
        </authorList>
    </citation>
    <scope>NUCLEOTIDE SEQUENCE [LARGE SCALE GENOMIC DNA]</scope>
    <source>
        <strain evidence="6 7">E262AT.01</strain>
    </source>
</reference>
<dbReference type="PROSITE" id="PS01360">
    <property type="entry name" value="ZF_MYND_1"/>
    <property type="match status" value="1"/>
</dbReference>
<evidence type="ECO:0000256" key="4">
    <source>
        <dbReference type="PROSITE-ProRule" id="PRU00134"/>
    </source>
</evidence>
<accession>A0AAW0F6T9</accession>
<feature type="domain" description="MYND-type" evidence="5">
    <location>
        <begin position="561"/>
        <end position="601"/>
    </location>
</feature>
<keyword evidence="7" id="KW-1185">Reference proteome</keyword>
<dbReference type="AlphaFoldDB" id="A0AAW0F6T9"/>